<dbReference type="KEGG" id="fvr:FVEG_14973"/>
<feature type="compositionally biased region" description="Polar residues" evidence="1">
    <location>
        <begin position="61"/>
        <end position="70"/>
    </location>
</feature>
<dbReference type="GeneID" id="30071849"/>
<organism evidence="2 3">
    <name type="scientific">Gibberella moniliformis (strain M3125 / FGSC 7600)</name>
    <name type="common">Maize ear and stalk rot fungus</name>
    <name type="synonym">Fusarium verticillioides</name>
    <dbReference type="NCBI Taxonomy" id="334819"/>
    <lineage>
        <taxon>Eukaryota</taxon>
        <taxon>Fungi</taxon>
        <taxon>Dikarya</taxon>
        <taxon>Ascomycota</taxon>
        <taxon>Pezizomycotina</taxon>
        <taxon>Sordariomycetes</taxon>
        <taxon>Hypocreomycetidae</taxon>
        <taxon>Hypocreales</taxon>
        <taxon>Nectriaceae</taxon>
        <taxon>Fusarium</taxon>
        <taxon>Fusarium fujikuroi species complex</taxon>
    </lineage>
</organism>
<protein>
    <submittedName>
        <fullName evidence="2">Uncharacterized protein</fullName>
    </submittedName>
</protein>
<accession>W7LKJ0</accession>
<feature type="region of interest" description="Disordered" evidence="1">
    <location>
        <begin position="36"/>
        <end position="92"/>
    </location>
</feature>
<dbReference type="Proteomes" id="UP000009096">
    <property type="component" value="Chromosome 6"/>
</dbReference>
<proteinExistence type="predicted"/>
<dbReference type="VEuPathDB" id="FungiDB:FVEG_14973"/>
<keyword evidence="3" id="KW-1185">Reference proteome</keyword>
<feature type="compositionally biased region" description="Basic and acidic residues" evidence="1">
    <location>
        <begin position="71"/>
        <end position="92"/>
    </location>
</feature>
<reference evidence="2 3" key="1">
    <citation type="journal article" date="2010" name="Nature">
        <title>Comparative genomics reveals mobile pathogenicity chromosomes in Fusarium.</title>
        <authorList>
            <person name="Ma L.J."/>
            <person name="van der Does H.C."/>
            <person name="Borkovich K.A."/>
            <person name="Coleman J.J."/>
            <person name="Daboussi M.J."/>
            <person name="Di Pietro A."/>
            <person name="Dufresne M."/>
            <person name="Freitag M."/>
            <person name="Grabherr M."/>
            <person name="Henrissat B."/>
            <person name="Houterman P.M."/>
            <person name="Kang S."/>
            <person name="Shim W.B."/>
            <person name="Woloshuk C."/>
            <person name="Xie X."/>
            <person name="Xu J.R."/>
            <person name="Antoniw J."/>
            <person name="Baker S.E."/>
            <person name="Bluhm B.H."/>
            <person name="Breakspear A."/>
            <person name="Brown D.W."/>
            <person name="Butchko R.A."/>
            <person name="Chapman S."/>
            <person name="Coulson R."/>
            <person name="Coutinho P.M."/>
            <person name="Danchin E.G."/>
            <person name="Diener A."/>
            <person name="Gale L.R."/>
            <person name="Gardiner D.M."/>
            <person name="Goff S."/>
            <person name="Hammond-Kosack K.E."/>
            <person name="Hilburn K."/>
            <person name="Hua-Van A."/>
            <person name="Jonkers W."/>
            <person name="Kazan K."/>
            <person name="Kodira C.D."/>
            <person name="Koehrsen M."/>
            <person name="Kumar L."/>
            <person name="Lee Y.H."/>
            <person name="Li L."/>
            <person name="Manners J.M."/>
            <person name="Miranda-Saavedra D."/>
            <person name="Mukherjee M."/>
            <person name="Park G."/>
            <person name="Park J."/>
            <person name="Park S.Y."/>
            <person name="Proctor R.H."/>
            <person name="Regev A."/>
            <person name="Ruiz-Roldan M.C."/>
            <person name="Sain D."/>
            <person name="Sakthikumar S."/>
            <person name="Sykes S."/>
            <person name="Schwartz D.C."/>
            <person name="Turgeon B.G."/>
            <person name="Wapinski I."/>
            <person name="Yoder O."/>
            <person name="Young S."/>
            <person name="Zeng Q."/>
            <person name="Zhou S."/>
            <person name="Galagan J."/>
            <person name="Cuomo C.A."/>
            <person name="Kistler H.C."/>
            <person name="Rep M."/>
        </authorList>
    </citation>
    <scope>NUCLEOTIDE SEQUENCE [LARGE SCALE GENOMIC DNA]</scope>
    <source>
        <strain evidence="3">M3125 / FGSC 7600</strain>
    </source>
</reference>
<gene>
    <name evidence="2" type="ORF">FVEG_14973</name>
</gene>
<dbReference type="EMBL" id="CM000583">
    <property type="protein sequence ID" value="EWG39021.1"/>
    <property type="molecule type" value="Genomic_DNA"/>
</dbReference>
<dbReference type="EMBL" id="DS022243">
    <property type="protein sequence ID" value="EWG39021.1"/>
    <property type="molecule type" value="Genomic_DNA"/>
</dbReference>
<evidence type="ECO:0000256" key="1">
    <source>
        <dbReference type="SAM" id="MobiDB-lite"/>
    </source>
</evidence>
<dbReference type="OrthoDB" id="5079387at2759"/>
<dbReference type="RefSeq" id="XP_018745212.1">
    <property type="nucleotide sequence ID" value="XM_018904030.1"/>
</dbReference>
<evidence type="ECO:0000313" key="3">
    <source>
        <dbReference type="Proteomes" id="UP000009096"/>
    </source>
</evidence>
<name>W7LKJ0_GIBM7</name>
<evidence type="ECO:0000313" key="2">
    <source>
        <dbReference type="EMBL" id="EWG39021.1"/>
    </source>
</evidence>
<dbReference type="AlphaFoldDB" id="W7LKJ0"/>
<sequence>METLKASQYSIDLEELVADDEVDKLHLDIIDEFNRALNTEDSTQDQAADEADDQKEPEPSGSWSGAGSDQTPKEQQLDDKAQKLAHRLDELW</sequence>